<gene>
    <name evidence="1" type="ORF">H9874_02250</name>
</gene>
<evidence type="ECO:0000313" key="1">
    <source>
        <dbReference type="EMBL" id="HIW77953.1"/>
    </source>
</evidence>
<dbReference type="InterPro" id="IPR036388">
    <property type="entry name" value="WH-like_DNA-bd_sf"/>
</dbReference>
<dbReference type="EMBL" id="DXGI01000084">
    <property type="protein sequence ID" value="HIW77953.1"/>
    <property type="molecule type" value="Genomic_DNA"/>
</dbReference>
<dbReference type="InterPro" id="IPR036390">
    <property type="entry name" value="WH_DNA-bd_sf"/>
</dbReference>
<dbReference type="Gene3D" id="1.10.10.10">
    <property type="entry name" value="Winged helix-like DNA-binding domain superfamily/Winged helix DNA-binding domain"/>
    <property type="match status" value="1"/>
</dbReference>
<dbReference type="AlphaFoldDB" id="A0A9D1U8C0"/>
<name>A0A9D1U8C0_9BACT</name>
<comment type="caution">
    <text evidence="1">The sequence shown here is derived from an EMBL/GenBank/DDBJ whole genome shotgun (WGS) entry which is preliminary data.</text>
</comment>
<dbReference type="SUPFAM" id="SSF46785">
    <property type="entry name" value="Winged helix' DNA-binding domain"/>
    <property type="match status" value="1"/>
</dbReference>
<sequence length="60" mass="6483">MAVTAEQVFKAMQDAGKPVRPGDVAKALDVDSKEVSKAIDELKKAGKIMSPKRCYYAPAE</sequence>
<protein>
    <submittedName>
        <fullName evidence="1">Transcriptional regulator</fullName>
    </submittedName>
</protein>
<dbReference type="Proteomes" id="UP000824264">
    <property type="component" value="Unassembled WGS sequence"/>
</dbReference>
<reference evidence="1" key="1">
    <citation type="journal article" date="2021" name="PeerJ">
        <title>Extensive microbial diversity within the chicken gut microbiome revealed by metagenomics and culture.</title>
        <authorList>
            <person name="Gilroy R."/>
            <person name="Ravi A."/>
            <person name="Getino M."/>
            <person name="Pursley I."/>
            <person name="Horton D.L."/>
            <person name="Alikhan N.F."/>
            <person name="Baker D."/>
            <person name="Gharbi K."/>
            <person name="Hall N."/>
            <person name="Watson M."/>
            <person name="Adriaenssens E.M."/>
            <person name="Foster-Nyarko E."/>
            <person name="Jarju S."/>
            <person name="Secka A."/>
            <person name="Antonio M."/>
            <person name="Oren A."/>
            <person name="Chaudhuri R.R."/>
            <person name="La Ragione R."/>
            <person name="Hildebrand F."/>
            <person name="Pallen M.J."/>
        </authorList>
    </citation>
    <scope>NUCLEOTIDE SEQUENCE</scope>
    <source>
        <strain evidence="1">ChiSxjej5B17-1746</strain>
    </source>
</reference>
<accession>A0A9D1U8C0</accession>
<proteinExistence type="predicted"/>
<reference evidence="1" key="2">
    <citation type="submission" date="2021-04" db="EMBL/GenBank/DDBJ databases">
        <authorList>
            <person name="Gilroy R."/>
        </authorList>
    </citation>
    <scope>NUCLEOTIDE SEQUENCE</scope>
    <source>
        <strain evidence="1">ChiSxjej5B17-1746</strain>
    </source>
</reference>
<evidence type="ECO:0000313" key="2">
    <source>
        <dbReference type="Proteomes" id="UP000824264"/>
    </source>
</evidence>
<organism evidence="1 2">
    <name type="scientific">Candidatus Bilophila faecipullorum</name>
    <dbReference type="NCBI Taxonomy" id="2838482"/>
    <lineage>
        <taxon>Bacteria</taxon>
        <taxon>Pseudomonadati</taxon>
        <taxon>Thermodesulfobacteriota</taxon>
        <taxon>Desulfovibrionia</taxon>
        <taxon>Desulfovibrionales</taxon>
        <taxon>Desulfovibrionaceae</taxon>
        <taxon>Bilophila</taxon>
    </lineage>
</organism>